<dbReference type="STRING" id="679901.Mzhil_1864"/>
<dbReference type="AlphaFoldDB" id="F7XKD1"/>
<sequence length="218" mass="24135">MRIFKNRVHAGQVLSEKLSEYGENKDVIILALPRGGVPVAFEVSRKIGVEMDLLLVRKLGVPGNEELAMGAIASGNIRVLNEDIIKSLHIPDKKIDQVTDSEKRELDRRNNIYRANRPIPDLRNRTVILIDDGLATGATMRAAAEAVRTKGPSQIIVAVPTCSPDAYNSLEDVADEIICAISPEPFFGVGRWYEDFRQVSDEEVCDIMDKVFSSSVNN</sequence>
<dbReference type="GO" id="GO:0016757">
    <property type="term" value="F:glycosyltransferase activity"/>
    <property type="evidence" value="ECO:0007669"/>
    <property type="project" value="UniProtKB-KW"/>
</dbReference>
<protein>
    <submittedName>
        <fullName evidence="2">Phosphoribosyltransferase</fullName>
    </submittedName>
</protein>
<gene>
    <name evidence="2" type="ordered locus">Mzhil_1864</name>
</gene>
<organism evidence="2 3">
    <name type="scientific">Methanosalsum zhilinae (strain DSM 4017 / NBRC 107636 / OCM 62 / WeN5)</name>
    <name type="common">Methanohalophilus zhilinae</name>
    <dbReference type="NCBI Taxonomy" id="679901"/>
    <lineage>
        <taxon>Archaea</taxon>
        <taxon>Methanobacteriati</taxon>
        <taxon>Methanobacteriota</taxon>
        <taxon>Stenosarchaea group</taxon>
        <taxon>Methanomicrobia</taxon>
        <taxon>Methanosarcinales</taxon>
        <taxon>Methanosarcinaceae</taxon>
        <taxon>Methanosalsum</taxon>
    </lineage>
</organism>
<dbReference type="OrthoDB" id="56536at2157"/>
<dbReference type="HOGENOM" id="CLU_083583_0_0_2"/>
<evidence type="ECO:0000259" key="1">
    <source>
        <dbReference type="Pfam" id="PF00156"/>
    </source>
</evidence>
<reference evidence="2" key="1">
    <citation type="submission" date="2010-07" db="EMBL/GenBank/DDBJ databases">
        <title>The complete genome of Methanosalsum zhilinae DSM 4017.</title>
        <authorList>
            <consortium name="US DOE Joint Genome Institute (JGI-PGF)"/>
            <person name="Lucas S."/>
            <person name="Copeland A."/>
            <person name="Lapidus A."/>
            <person name="Glavina del Rio T."/>
            <person name="Dalin E."/>
            <person name="Tice H."/>
            <person name="Bruce D."/>
            <person name="Goodwin L."/>
            <person name="Pitluck S."/>
            <person name="Kyrpides N."/>
            <person name="Mavromatis K."/>
            <person name="Ovchinnikova G."/>
            <person name="Daligault H."/>
            <person name="Detter J.C."/>
            <person name="Han C."/>
            <person name="Tapia R."/>
            <person name="Larimer F."/>
            <person name="Land M."/>
            <person name="Hauser L."/>
            <person name="Markowitz V."/>
            <person name="Cheng J.-F."/>
            <person name="Hugenholtz P."/>
            <person name="Woyke T."/>
            <person name="Wu D."/>
            <person name="Spring S."/>
            <person name="Schueler E."/>
            <person name="Brambilla E."/>
            <person name="Klenk H.-P."/>
            <person name="Eisen J.A."/>
        </authorList>
    </citation>
    <scope>NUCLEOTIDE SEQUENCE</scope>
    <source>
        <strain evidence="2">DSM 4017</strain>
    </source>
</reference>
<dbReference type="GeneID" id="10823508"/>
<dbReference type="InterPro" id="IPR029057">
    <property type="entry name" value="PRTase-like"/>
</dbReference>
<accession>F7XKD1</accession>
<keyword evidence="2" id="KW-0328">Glycosyltransferase</keyword>
<dbReference type="Gene3D" id="3.40.50.2020">
    <property type="match status" value="1"/>
</dbReference>
<feature type="domain" description="Phosphoribosyltransferase" evidence="1">
    <location>
        <begin position="12"/>
        <end position="162"/>
    </location>
</feature>
<dbReference type="RefSeq" id="WP_013899135.1">
    <property type="nucleotide sequence ID" value="NC_015676.1"/>
</dbReference>
<evidence type="ECO:0000313" key="3">
    <source>
        <dbReference type="Proteomes" id="UP000006622"/>
    </source>
</evidence>
<dbReference type="SUPFAM" id="SSF53271">
    <property type="entry name" value="PRTase-like"/>
    <property type="match status" value="1"/>
</dbReference>
<name>F7XKD1_METZD</name>
<dbReference type="InterPro" id="IPR000836">
    <property type="entry name" value="PRTase_dom"/>
</dbReference>
<keyword evidence="3" id="KW-1185">Reference proteome</keyword>
<evidence type="ECO:0000313" key="2">
    <source>
        <dbReference type="EMBL" id="AEH61699.1"/>
    </source>
</evidence>
<dbReference type="Gene3D" id="3.30.1310.20">
    <property type="entry name" value="PRTase-like"/>
    <property type="match status" value="1"/>
</dbReference>
<dbReference type="Pfam" id="PF00156">
    <property type="entry name" value="Pribosyltran"/>
    <property type="match status" value="1"/>
</dbReference>
<proteinExistence type="predicted"/>
<dbReference type="Proteomes" id="UP000006622">
    <property type="component" value="Chromosome"/>
</dbReference>
<dbReference type="CDD" id="cd06223">
    <property type="entry name" value="PRTases_typeI"/>
    <property type="match status" value="1"/>
</dbReference>
<keyword evidence="2" id="KW-0808">Transferase</keyword>
<dbReference type="EMBL" id="CP002101">
    <property type="protein sequence ID" value="AEH61699.1"/>
    <property type="molecule type" value="Genomic_DNA"/>
</dbReference>
<dbReference type="KEGG" id="mzh:Mzhil_1864"/>